<comment type="caution">
    <text evidence="2">The sequence shown here is derived from an EMBL/GenBank/DDBJ whole genome shotgun (WGS) entry which is preliminary data.</text>
</comment>
<dbReference type="PANTHER" id="PTHR33993:SF14">
    <property type="entry name" value="GB|AAF24581.1"/>
    <property type="match status" value="1"/>
</dbReference>
<dbReference type="InterPro" id="IPR029068">
    <property type="entry name" value="Glyas_Bleomycin-R_OHBP_Dase"/>
</dbReference>
<evidence type="ECO:0000313" key="3">
    <source>
        <dbReference type="Proteomes" id="UP000573327"/>
    </source>
</evidence>
<dbReference type="PROSITE" id="PS51819">
    <property type="entry name" value="VOC"/>
    <property type="match status" value="2"/>
</dbReference>
<dbReference type="Proteomes" id="UP000573327">
    <property type="component" value="Unassembled WGS sequence"/>
</dbReference>
<evidence type="ECO:0000259" key="1">
    <source>
        <dbReference type="PROSITE" id="PS51819"/>
    </source>
</evidence>
<accession>A0A7W7S820</accession>
<evidence type="ECO:0000313" key="2">
    <source>
        <dbReference type="EMBL" id="MBB4945564.1"/>
    </source>
</evidence>
<feature type="domain" description="VOC" evidence="1">
    <location>
        <begin position="138"/>
        <end position="250"/>
    </location>
</feature>
<dbReference type="Pfam" id="PF18029">
    <property type="entry name" value="Glyoxalase_6"/>
    <property type="match status" value="2"/>
</dbReference>
<protein>
    <recommendedName>
        <fullName evidence="1">VOC domain-containing protein</fullName>
    </recommendedName>
</protein>
<gene>
    <name evidence="2" type="ORF">F4556_001099</name>
</gene>
<reference evidence="2 3" key="1">
    <citation type="submission" date="2020-08" db="EMBL/GenBank/DDBJ databases">
        <title>Sequencing the genomes of 1000 actinobacteria strains.</title>
        <authorList>
            <person name="Klenk H.-P."/>
        </authorList>
    </citation>
    <scope>NUCLEOTIDE SEQUENCE [LARGE SCALE GENOMIC DNA]</scope>
    <source>
        <strain evidence="2 3">DSM 44786</strain>
    </source>
</reference>
<organism evidence="2 3">
    <name type="scientific">Kitasatospora gansuensis</name>
    <dbReference type="NCBI Taxonomy" id="258050"/>
    <lineage>
        <taxon>Bacteria</taxon>
        <taxon>Bacillati</taxon>
        <taxon>Actinomycetota</taxon>
        <taxon>Actinomycetes</taxon>
        <taxon>Kitasatosporales</taxon>
        <taxon>Streptomycetaceae</taxon>
        <taxon>Kitasatospora</taxon>
    </lineage>
</organism>
<dbReference type="Gene3D" id="3.10.180.10">
    <property type="entry name" value="2,3-Dihydroxybiphenyl 1,2-Dioxygenase, domain 1"/>
    <property type="match status" value="2"/>
</dbReference>
<keyword evidence="3" id="KW-1185">Reference proteome</keyword>
<dbReference type="InterPro" id="IPR037523">
    <property type="entry name" value="VOC_core"/>
</dbReference>
<dbReference type="PANTHER" id="PTHR33993">
    <property type="entry name" value="GLYOXALASE-RELATED"/>
    <property type="match status" value="1"/>
</dbReference>
<dbReference type="SUPFAM" id="SSF54593">
    <property type="entry name" value="Glyoxalase/Bleomycin resistance protein/Dihydroxybiphenyl dioxygenase"/>
    <property type="match status" value="2"/>
</dbReference>
<dbReference type="InterPro" id="IPR052164">
    <property type="entry name" value="Anthracycline_SecMetBiosynth"/>
</dbReference>
<dbReference type="InterPro" id="IPR041581">
    <property type="entry name" value="Glyoxalase_6"/>
</dbReference>
<dbReference type="EMBL" id="JACHJR010000001">
    <property type="protein sequence ID" value="MBB4945564.1"/>
    <property type="molecule type" value="Genomic_DNA"/>
</dbReference>
<dbReference type="CDD" id="cd07247">
    <property type="entry name" value="SgaA_N_like"/>
    <property type="match status" value="1"/>
</dbReference>
<dbReference type="RefSeq" id="WP_184912059.1">
    <property type="nucleotide sequence ID" value="NZ_JACHJR010000001.1"/>
</dbReference>
<sequence length="254" mass="26350">MRITESTPGAPCWAEHGSADPRAAQAFYGELFGWRPEPDPRAEAGGYTVMVLGEDPVAAVSPLAAPERPTAWTVVLATADADATAATAKAAGGATLTAPVDVFDEGRFALLADPAGAAFSVWQPGAFRGAALIGDPGSLGWIELATRDVPGALEFYPRLFGWSVSPGESYTQWGLDGRDFGGVLDMGEQFPADLPPYWMPYFAVADVDLSAARAVGLGAEAVLPPTDVPDGPRLAVLRDPLGAVFGIYLADASG</sequence>
<feature type="domain" description="VOC" evidence="1">
    <location>
        <begin position="10"/>
        <end position="124"/>
    </location>
</feature>
<name>A0A7W7S820_9ACTN</name>
<proteinExistence type="predicted"/>
<dbReference type="AlphaFoldDB" id="A0A7W7S820"/>